<dbReference type="WBParaSite" id="GPUH_0000822401-mRNA-1">
    <property type="protein sequence ID" value="GPUH_0000822401-mRNA-1"/>
    <property type="gene ID" value="GPUH_0000822401"/>
</dbReference>
<dbReference type="Proteomes" id="UP000271098">
    <property type="component" value="Unassembled WGS sequence"/>
</dbReference>
<evidence type="ECO:0000313" key="3">
    <source>
        <dbReference type="WBParaSite" id="GPUH_0000822401-mRNA-1"/>
    </source>
</evidence>
<evidence type="ECO:0000313" key="1">
    <source>
        <dbReference type="EMBL" id="VDK61304.1"/>
    </source>
</evidence>
<organism evidence="3">
    <name type="scientific">Gongylonema pulchrum</name>
    <dbReference type="NCBI Taxonomy" id="637853"/>
    <lineage>
        <taxon>Eukaryota</taxon>
        <taxon>Metazoa</taxon>
        <taxon>Ecdysozoa</taxon>
        <taxon>Nematoda</taxon>
        <taxon>Chromadorea</taxon>
        <taxon>Rhabditida</taxon>
        <taxon>Spirurina</taxon>
        <taxon>Spiruromorpha</taxon>
        <taxon>Spiruroidea</taxon>
        <taxon>Gongylonematidae</taxon>
        <taxon>Gongylonema</taxon>
    </lineage>
</organism>
<reference evidence="3" key="1">
    <citation type="submission" date="2016-06" db="UniProtKB">
        <authorList>
            <consortium name="WormBaseParasite"/>
        </authorList>
    </citation>
    <scope>IDENTIFICATION</scope>
</reference>
<dbReference type="OrthoDB" id="6022609at2759"/>
<accession>A0A183DHM4</accession>
<dbReference type="SUPFAM" id="SSF53300">
    <property type="entry name" value="vWA-like"/>
    <property type="match status" value="1"/>
</dbReference>
<gene>
    <name evidence="1" type="ORF">GPUH_LOCUS8218</name>
</gene>
<keyword evidence="2" id="KW-1185">Reference proteome</keyword>
<dbReference type="Gene3D" id="3.40.50.410">
    <property type="entry name" value="von Willebrand factor, type A domain"/>
    <property type="match status" value="1"/>
</dbReference>
<proteinExistence type="predicted"/>
<protein>
    <submittedName>
        <fullName evidence="3">VWA domain-containing protein</fullName>
    </submittedName>
</protein>
<dbReference type="AlphaFoldDB" id="A0A183DHM4"/>
<dbReference type="EMBL" id="UYRT01023341">
    <property type="protein sequence ID" value="VDK61304.1"/>
    <property type="molecule type" value="Genomic_DNA"/>
</dbReference>
<dbReference type="InterPro" id="IPR036465">
    <property type="entry name" value="vWFA_dom_sf"/>
</dbReference>
<reference evidence="1 2" key="2">
    <citation type="submission" date="2018-11" db="EMBL/GenBank/DDBJ databases">
        <authorList>
            <consortium name="Pathogen Informatics"/>
        </authorList>
    </citation>
    <scope>NUCLEOTIDE SEQUENCE [LARGE SCALE GENOMIC DNA]</scope>
</reference>
<sequence length="111" mass="12442">MGGVGRECESVEDPAKIITNQNLEDLEPLFDRWKGTEVCEKLPVCVRGSDKPLDLILVIDSSESVARLFDEQIRFAIERVVQNCNIHPDAVRFLSAPIIALSGLFFQVLQE</sequence>
<name>A0A183DHM4_9BILA</name>
<evidence type="ECO:0000313" key="2">
    <source>
        <dbReference type="Proteomes" id="UP000271098"/>
    </source>
</evidence>